<name>A0A371PPE0_9BACL</name>
<keyword evidence="3" id="KW-0813">Transport</keyword>
<comment type="caution">
    <text evidence="5">The sequence shown here is derived from an EMBL/GenBank/DDBJ whole genome shotgun (WGS) entry which is preliminary data.</text>
</comment>
<evidence type="ECO:0000256" key="2">
    <source>
        <dbReference type="ARBA" id="ARBA00008520"/>
    </source>
</evidence>
<dbReference type="Proteomes" id="UP000261905">
    <property type="component" value="Unassembled WGS sequence"/>
</dbReference>
<dbReference type="PANTHER" id="PTHR43649">
    <property type="entry name" value="ARABINOSE-BINDING PROTEIN-RELATED"/>
    <property type="match status" value="1"/>
</dbReference>
<protein>
    <submittedName>
        <fullName evidence="5">Extracellular solute-binding protein</fullName>
    </submittedName>
</protein>
<comment type="subcellular location">
    <subcellularLocation>
        <location evidence="1">Cell envelope</location>
    </subcellularLocation>
</comment>
<dbReference type="PROSITE" id="PS51257">
    <property type="entry name" value="PROKAR_LIPOPROTEIN"/>
    <property type="match status" value="1"/>
</dbReference>
<dbReference type="RefSeq" id="WP_116045473.1">
    <property type="nucleotide sequence ID" value="NZ_QUBQ01000001.1"/>
</dbReference>
<dbReference type="PANTHER" id="PTHR43649:SF31">
    <property type="entry name" value="SN-GLYCEROL-3-PHOSPHATE-BINDING PERIPLASMIC PROTEIN UGPB"/>
    <property type="match status" value="1"/>
</dbReference>
<evidence type="ECO:0000256" key="3">
    <source>
        <dbReference type="ARBA" id="ARBA00022448"/>
    </source>
</evidence>
<evidence type="ECO:0000256" key="4">
    <source>
        <dbReference type="ARBA" id="ARBA00022729"/>
    </source>
</evidence>
<accession>A0A371PPE0</accession>
<dbReference type="AlphaFoldDB" id="A0A371PPE0"/>
<evidence type="ECO:0000313" key="6">
    <source>
        <dbReference type="Proteomes" id="UP000261905"/>
    </source>
</evidence>
<proteinExistence type="inferred from homology"/>
<gene>
    <name evidence="5" type="ORF">DX130_12040</name>
</gene>
<dbReference type="Gene3D" id="3.40.190.10">
    <property type="entry name" value="Periplasmic binding protein-like II"/>
    <property type="match status" value="1"/>
</dbReference>
<dbReference type="InterPro" id="IPR006059">
    <property type="entry name" value="SBP"/>
</dbReference>
<reference evidence="5 6" key="1">
    <citation type="submission" date="2018-08" db="EMBL/GenBank/DDBJ databases">
        <title>Paenibacillus sp. M4BSY-1, whole genome shotgun sequence.</title>
        <authorList>
            <person name="Tuo L."/>
        </authorList>
    </citation>
    <scope>NUCLEOTIDE SEQUENCE [LARGE SCALE GENOMIC DNA]</scope>
    <source>
        <strain evidence="5 6">M4BSY-1</strain>
    </source>
</reference>
<dbReference type="SUPFAM" id="SSF53850">
    <property type="entry name" value="Periplasmic binding protein-like II"/>
    <property type="match status" value="1"/>
</dbReference>
<dbReference type="GO" id="GO:0030313">
    <property type="term" value="C:cell envelope"/>
    <property type="evidence" value="ECO:0007669"/>
    <property type="project" value="UniProtKB-SubCell"/>
</dbReference>
<sequence length="482" mass="52218">MKHTLGRGIIYSLLLVIILAGCSSKNGGSKPSAIDPDKPVTLKVAFINEQMFYQSYGNVFSAKYPNVQFEIISTMDAAMSADPTQAMIDLIDESQPDVVMLTMTQYETLAAEGRLYELDSMVTQSGFELEQMVEGVVQLLRDAGGGKLYGLSPTFNTNALYYNKDLFAKYGIPEPTDFMTWEEVLKLAARFPTDGDDETRIYGLASSMFAQDAFQLIKDMAAAKGLNYLNSDATELTMSEPEWKEIFREVVEGYQAKTIHQPAPQKGEGGMMLSMDSMLFNNGRAAMVVDNSNMINFGGGRMAVSAFSSTGGSNSSSSKPDELDMGVVTAPVDAATPDMTSTYTVSQIFSINAASSQADMAWAFIQYVHGDEAAKIRSNTAMDLQSRLGYETNSNGVNLEPFYKLKPLPMETTSWYPKGFRSSFATITNEEISAASSGSKSVDEAFEAIVNRGADALAEANLSGEKEQGGGGGFGASVMFTR</sequence>
<dbReference type="Pfam" id="PF01547">
    <property type="entry name" value="SBP_bac_1"/>
    <property type="match status" value="1"/>
</dbReference>
<dbReference type="OrthoDB" id="2675752at2"/>
<keyword evidence="4" id="KW-0732">Signal</keyword>
<dbReference type="EMBL" id="QUBQ01000001">
    <property type="protein sequence ID" value="REK77687.1"/>
    <property type="molecule type" value="Genomic_DNA"/>
</dbReference>
<evidence type="ECO:0000313" key="5">
    <source>
        <dbReference type="EMBL" id="REK77687.1"/>
    </source>
</evidence>
<organism evidence="5 6">
    <name type="scientific">Paenibacillus paeoniae</name>
    <dbReference type="NCBI Taxonomy" id="2292705"/>
    <lineage>
        <taxon>Bacteria</taxon>
        <taxon>Bacillati</taxon>
        <taxon>Bacillota</taxon>
        <taxon>Bacilli</taxon>
        <taxon>Bacillales</taxon>
        <taxon>Paenibacillaceae</taxon>
        <taxon>Paenibacillus</taxon>
    </lineage>
</organism>
<dbReference type="InterPro" id="IPR050490">
    <property type="entry name" value="Bact_solute-bd_prot1"/>
</dbReference>
<keyword evidence="6" id="KW-1185">Reference proteome</keyword>
<evidence type="ECO:0000256" key="1">
    <source>
        <dbReference type="ARBA" id="ARBA00004196"/>
    </source>
</evidence>
<comment type="similarity">
    <text evidence="2">Belongs to the bacterial solute-binding protein 1 family.</text>
</comment>